<proteinExistence type="predicted"/>
<keyword evidence="5" id="KW-0732">Signal</keyword>
<organism evidence="7 8">
    <name type="scientific">Chitinophaga filiformis</name>
    <name type="common">Myxococcus filiformis</name>
    <name type="synonym">Flexibacter filiformis</name>
    <dbReference type="NCBI Taxonomy" id="104663"/>
    <lineage>
        <taxon>Bacteria</taxon>
        <taxon>Pseudomonadati</taxon>
        <taxon>Bacteroidota</taxon>
        <taxon>Chitinophagia</taxon>
        <taxon>Chitinophagales</taxon>
        <taxon>Chitinophagaceae</taxon>
        <taxon>Chitinophaga</taxon>
    </lineage>
</organism>
<dbReference type="SUPFAM" id="SSF56935">
    <property type="entry name" value="Porins"/>
    <property type="match status" value="1"/>
</dbReference>
<dbReference type="Gene3D" id="2.170.130.10">
    <property type="entry name" value="TonB-dependent receptor, plug domain"/>
    <property type="match status" value="1"/>
</dbReference>
<feature type="chain" id="PRO_5046800261" evidence="5">
    <location>
        <begin position="23"/>
        <end position="721"/>
    </location>
</feature>
<sequence length="721" mass="80794">MKKQLLPICIVLLLTGSLTAMAQAPDSSRIKALKAVTVTGQKPLIRQEADRLIYDFQADPDSKGSNVLEIMRKVPYLSLDAAGNILLKGNNSYRILINGKPSALLERDPSQLLRTIPASTIQQIEVITTPPAKYDGEGLTGIINIITIKRKADGYNGTVNASEKFPANGPGAGASFALKSGQLGISAFGGANRSDQPHARNDMQRHSAGEWPAYLEQQGDKRTGRRSAYLGTEISFEADSVHLLTAQFNISGNHSDGKGFLQSNLSNPLATLQRYYLNSADDGNGNSMDAGINYQITSRKNKNNLLTFSYRYMTNGRKQGYEQIFTDTINYSIPGYRQHDNETFREHALQADYVRTFKQFSMEAGVKGIWRNNNSDFRYEYYQPSSGKFEPDPSSNRFNGNQDIFSVYNSYTFSTKKWDLKGGVRVEQTFMSAAFQSDSMHVDQQFLNVLPSLIINRKLNSNSSLNLGISRRLKRPNIYRLNPFTDRSNPSSESTGNPALRPSSITDLQLSYNWSKKMSVNAGISYSYNKHMFMEITSFDTTRYITRTAIQNNVRGGGLALNYSINYPILRWLNLNINGNAVYISVKGGSDETTVRLHTWIYALNTAAAVRLNKGWRLNASMNYIGRNQVSLQAYANAMISTSFGFNKELIKDKLSCSGTINNPCTQYRNNHTTTKGDLFTQDNHTQEYFRTVNMSINYNFGKLRQDIKKNKRGIKNDDGN</sequence>
<dbReference type="InterPro" id="IPR041700">
    <property type="entry name" value="OMP_b-brl_3"/>
</dbReference>
<evidence type="ECO:0000313" key="8">
    <source>
        <dbReference type="Proteomes" id="UP000830198"/>
    </source>
</evidence>
<dbReference type="InterPro" id="IPR036942">
    <property type="entry name" value="Beta-barrel_TonB_sf"/>
</dbReference>
<evidence type="ECO:0000256" key="1">
    <source>
        <dbReference type="ARBA" id="ARBA00004442"/>
    </source>
</evidence>
<evidence type="ECO:0000256" key="2">
    <source>
        <dbReference type="ARBA" id="ARBA00023136"/>
    </source>
</evidence>
<evidence type="ECO:0000259" key="6">
    <source>
        <dbReference type="Pfam" id="PF14905"/>
    </source>
</evidence>
<dbReference type="InterPro" id="IPR037066">
    <property type="entry name" value="Plug_dom_sf"/>
</dbReference>
<keyword evidence="3" id="KW-0998">Cell outer membrane</keyword>
<dbReference type="RefSeq" id="WP_247814266.1">
    <property type="nucleotide sequence ID" value="NZ_CP095855.1"/>
</dbReference>
<feature type="signal peptide" evidence="5">
    <location>
        <begin position="1"/>
        <end position="22"/>
    </location>
</feature>
<dbReference type="PANTHER" id="PTHR40980">
    <property type="entry name" value="PLUG DOMAIN-CONTAINING PROTEIN"/>
    <property type="match status" value="1"/>
</dbReference>
<dbReference type="Proteomes" id="UP000830198">
    <property type="component" value="Chromosome"/>
</dbReference>
<evidence type="ECO:0000256" key="5">
    <source>
        <dbReference type="SAM" id="SignalP"/>
    </source>
</evidence>
<gene>
    <name evidence="7" type="ORF">MYF79_12900</name>
</gene>
<evidence type="ECO:0000256" key="4">
    <source>
        <dbReference type="SAM" id="MobiDB-lite"/>
    </source>
</evidence>
<feature type="domain" description="Outer membrane protein beta-barrel" evidence="6">
    <location>
        <begin position="300"/>
        <end position="699"/>
    </location>
</feature>
<feature type="region of interest" description="Disordered" evidence="4">
    <location>
        <begin position="480"/>
        <end position="502"/>
    </location>
</feature>
<name>A0ABY4I7X2_CHIFI</name>
<evidence type="ECO:0000256" key="3">
    <source>
        <dbReference type="ARBA" id="ARBA00023237"/>
    </source>
</evidence>
<keyword evidence="7" id="KW-0675">Receptor</keyword>
<accession>A0ABY4I7X2</accession>
<keyword evidence="8" id="KW-1185">Reference proteome</keyword>
<reference evidence="7 8" key="1">
    <citation type="submission" date="2022-04" db="EMBL/GenBank/DDBJ databases">
        <title>The arsenic-methylating capacity of Chitinophaga filiformis YT5 during chitin decomposition.</title>
        <authorList>
            <person name="Chen G."/>
            <person name="Liang Y."/>
        </authorList>
    </citation>
    <scope>NUCLEOTIDE SEQUENCE [LARGE SCALE GENOMIC DNA]</scope>
    <source>
        <strain evidence="7 8">YT5</strain>
    </source>
</reference>
<dbReference type="Pfam" id="PF14905">
    <property type="entry name" value="OMP_b-brl_3"/>
    <property type="match status" value="1"/>
</dbReference>
<protein>
    <submittedName>
        <fullName evidence="7">TonB-dependent receptor</fullName>
    </submittedName>
</protein>
<dbReference type="PANTHER" id="PTHR40980:SF4">
    <property type="entry name" value="TONB-DEPENDENT RECEPTOR-LIKE BETA-BARREL DOMAIN-CONTAINING PROTEIN"/>
    <property type="match status" value="1"/>
</dbReference>
<dbReference type="EMBL" id="CP095855">
    <property type="protein sequence ID" value="UPK72184.1"/>
    <property type="molecule type" value="Genomic_DNA"/>
</dbReference>
<evidence type="ECO:0000313" key="7">
    <source>
        <dbReference type="EMBL" id="UPK72184.1"/>
    </source>
</evidence>
<feature type="compositionally biased region" description="Polar residues" evidence="4">
    <location>
        <begin position="485"/>
        <end position="502"/>
    </location>
</feature>
<comment type="subcellular location">
    <subcellularLocation>
        <location evidence="1">Cell outer membrane</location>
    </subcellularLocation>
</comment>
<dbReference type="Gene3D" id="2.40.170.20">
    <property type="entry name" value="TonB-dependent receptor, beta-barrel domain"/>
    <property type="match status" value="1"/>
</dbReference>
<keyword evidence="2" id="KW-0472">Membrane</keyword>